<sequence>MTKPSKKLQAYRDAAEAIFRANMDAITKDRKWTFEERAGTAMVVAVYCMSHAAFAVAQTDPRLKNAPMEAQIDDFLTMIRDVMVRNASKPKLAVVSDNGAS</sequence>
<gene>
    <name evidence="1" type="ORF">RcapNL_00063</name>
</gene>
<dbReference type="EMBL" id="JQ066768">
    <property type="protein sequence ID" value="AFA44903.1"/>
    <property type="molecule type" value="Genomic_DNA"/>
</dbReference>
<keyword evidence="2" id="KW-1185">Reference proteome</keyword>
<evidence type="ECO:0000313" key="1">
    <source>
        <dbReference type="EMBL" id="AFA44903.1"/>
    </source>
</evidence>
<dbReference type="KEGG" id="vg:14698268"/>
<dbReference type="RefSeq" id="YP_007518445.1">
    <property type="nucleotide sequence ID" value="NC_020489.1"/>
</dbReference>
<organism evidence="1 2">
    <name type="scientific">Rhodobacter phage RcapNL</name>
    <dbReference type="NCBI Taxonomy" id="1131316"/>
    <lineage>
        <taxon>Viruses</taxon>
        <taxon>Duplodnaviria</taxon>
        <taxon>Heunggongvirae</taxon>
        <taxon>Uroviricota</taxon>
        <taxon>Caudoviricetes</taxon>
        <taxon>Capnelvirus</taxon>
        <taxon>Capnelvirus RcapNL</taxon>
    </lineage>
</organism>
<evidence type="ECO:0000313" key="2">
    <source>
        <dbReference type="Proteomes" id="UP000007518"/>
    </source>
</evidence>
<reference evidence="1 2" key="1">
    <citation type="submission" date="2011-11" db="EMBL/GenBank/DDBJ databases">
        <authorList>
            <person name="Hynes A.P."/>
            <person name="Lang A.S."/>
        </authorList>
    </citation>
    <scope>NUCLEOTIDE SEQUENCE [LARGE SCALE GENOMIC DNA]</scope>
</reference>
<protein>
    <submittedName>
        <fullName evidence="1">Uncharacterized protein</fullName>
    </submittedName>
</protein>
<accession>H6WBR6</accession>
<dbReference type="GeneID" id="14698268"/>
<proteinExistence type="predicted"/>
<name>H6WBR6_9CAUD</name>
<dbReference type="Proteomes" id="UP000007518">
    <property type="component" value="Segment"/>
</dbReference>